<keyword evidence="3" id="KW-1185">Reference proteome</keyword>
<reference evidence="2" key="1">
    <citation type="submission" date="2023-10" db="EMBL/GenBank/DDBJ databases">
        <title>Genome assembly of Pristionchus species.</title>
        <authorList>
            <person name="Yoshida K."/>
            <person name="Sommer R.J."/>
        </authorList>
    </citation>
    <scope>NUCLEOTIDE SEQUENCE</scope>
    <source>
        <strain evidence="2">RS0144</strain>
    </source>
</reference>
<dbReference type="EMBL" id="BTSX01000005">
    <property type="protein sequence ID" value="GMS99244.1"/>
    <property type="molecule type" value="Genomic_DNA"/>
</dbReference>
<organism evidence="2 3">
    <name type="scientific">Pristionchus entomophagus</name>
    <dbReference type="NCBI Taxonomy" id="358040"/>
    <lineage>
        <taxon>Eukaryota</taxon>
        <taxon>Metazoa</taxon>
        <taxon>Ecdysozoa</taxon>
        <taxon>Nematoda</taxon>
        <taxon>Chromadorea</taxon>
        <taxon>Rhabditida</taxon>
        <taxon>Rhabditina</taxon>
        <taxon>Diplogasteromorpha</taxon>
        <taxon>Diplogasteroidea</taxon>
        <taxon>Neodiplogasteridae</taxon>
        <taxon>Pristionchus</taxon>
    </lineage>
</organism>
<comment type="caution">
    <text evidence="2">The sequence shown here is derived from an EMBL/GenBank/DDBJ whole genome shotgun (WGS) entry which is preliminary data.</text>
</comment>
<dbReference type="Proteomes" id="UP001432027">
    <property type="component" value="Unassembled WGS sequence"/>
</dbReference>
<proteinExistence type="predicted"/>
<feature type="non-terminal residue" evidence="2">
    <location>
        <position position="147"/>
    </location>
</feature>
<dbReference type="AlphaFoldDB" id="A0AAV5TXI0"/>
<accession>A0AAV5TXI0</accession>
<evidence type="ECO:0000313" key="1">
    <source>
        <dbReference type="EMBL" id="GMS99244.1"/>
    </source>
</evidence>
<sequence length="147" mass="16463">QPNDVLSDDNIEKYGQAFLPRSRLKRSERTYVENGYNDTIYVMVDGDGEHVSNVATTSSELEGSSPEATIYYEANKIGFTAIDSGSYLFFQPKNTGIVYITIFAVENVRNRTIADAYPRKAGSSVMVNKEGFLRDSEHYPAWVDELG</sequence>
<name>A0AAV5TXI0_9BILA</name>
<evidence type="ECO:0000313" key="3">
    <source>
        <dbReference type="Proteomes" id="UP001432027"/>
    </source>
</evidence>
<evidence type="ECO:0000313" key="2">
    <source>
        <dbReference type="EMBL" id="GMS99245.1"/>
    </source>
</evidence>
<protein>
    <submittedName>
        <fullName evidence="2">Uncharacterized protein</fullName>
    </submittedName>
</protein>
<feature type="non-terminal residue" evidence="2">
    <location>
        <position position="1"/>
    </location>
</feature>
<dbReference type="EMBL" id="BTSX01000005">
    <property type="protein sequence ID" value="GMS99245.1"/>
    <property type="molecule type" value="Genomic_DNA"/>
</dbReference>
<gene>
    <name evidence="1" type="ORF">PENTCL1PPCAC_21419</name>
    <name evidence="2" type="ORF">PENTCL1PPCAC_21420</name>
</gene>